<dbReference type="GO" id="GO:0015031">
    <property type="term" value="P:protein transport"/>
    <property type="evidence" value="ECO:0007669"/>
    <property type="project" value="TreeGrafter"/>
</dbReference>
<feature type="domain" description="Arrestin-like N-terminal" evidence="2">
    <location>
        <begin position="55"/>
        <end position="184"/>
    </location>
</feature>
<proteinExistence type="predicted"/>
<dbReference type="OMA" id="HYIWSAH"/>
<sequence>MNIIANSNLSILDNTDNSGVGVNRLSQNHGNRNRSGSSPMSPSTLKQEQADKLSIEFEASSQLIIRPNRIIRGAVCLRVTKPILATQIRVKFRAEEVATVKVKEYGFESKIERIDQVTTTYFDVETKVWGKEPSPYIMSSWEVIEPGEYKYPFALKFPNVNFPPSSDDPPGFSIHYIWSAHLDGAASNPGMRSKDYVIPYRPIISAPPTKQWSFTQTLLHNDKKVPIANLTAFVPRKAFCPDEEVDMSLNIESLSADMIVSAINFTFNKHTDGQIQLQRGLARKSKVRQILQASVPVPGNAGNVHVPVHMHVPTRLVSPSFRSRHINVYYDIVFTIQFSNRSSILKSNASADFILPIGITNLPHNHLLHIHNLTSVLSYQDSKESPVFFDPSLDEPPSQHHQNWGPLSSTLSTPVTSPPSYFSLPDLPSQFIQRDREEKTVFTSRLIKPGMCPELGEPIVIVSEHKNYEW</sequence>
<evidence type="ECO:0000259" key="2">
    <source>
        <dbReference type="Pfam" id="PF00339"/>
    </source>
</evidence>
<reference evidence="4 5" key="1">
    <citation type="journal article" date="2016" name="Proc. Natl. Acad. Sci. U.S.A.">
        <title>Lipid metabolic changes in an early divergent fungus govern the establishment of a mutualistic symbiosis with endobacteria.</title>
        <authorList>
            <person name="Lastovetsky O.A."/>
            <person name="Gaspar M.L."/>
            <person name="Mondo S.J."/>
            <person name="LaButti K.M."/>
            <person name="Sandor L."/>
            <person name="Grigoriev I.V."/>
            <person name="Henry S.A."/>
            <person name="Pawlowska T.E."/>
        </authorList>
    </citation>
    <scope>NUCLEOTIDE SEQUENCE [LARGE SCALE GENOMIC DNA]</scope>
    <source>
        <strain evidence="4 5">ATCC 11559</strain>
    </source>
</reference>
<dbReference type="InterPro" id="IPR011021">
    <property type="entry name" value="Arrestin-like_N"/>
</dbReference>
<name>A0A0A1P625_RHIZD</name>
<feature type="domain" description="Arrestin C-terminal-like" evidence="3">
    <location>
        <begin position="229"/>
        <end position="360"/>
    </location>
</feature>
<dbReference type="VEuPathDB" id="FungiDB:BCV72DRAFT_21396"/>
<dbReference type="AlphaFoldDB" id="A0A0A1P625"/>
<dbReference type="Pfam" id="PF00339">
    <property type="entry name" value="Arrestin_N"/>
    <property type="match status" value="1"/>
</dbReference>
<evidence type="ECO:0000256" key="1">
    <source>
        <dbReference type="SAM" id="MobiDB-lite"/>
    </source>
</evidence>
<dbReference type="Proteomes" id="UP000242381">
    <property type="component" value="Unassembled WGS sequence"/>
</dbReference>
<dbReference type="InterPro" id="IPR050357">
    <property type="entry name" value="Arrestin_domain-protein"/>
</dbReference>
<evidence type="ECO:0008006" key="6">
    <source>
        <dbReference type="Google" id="ProtNLM"/>
    </source>
</evidence>
<evidence type="ECO:0000313" key="5">
    <source>
        <dbReference type="Proteomes" id="UP000242381"/>
    </source>
</evidence>
<protein>
    <recommendedName>
        <fullName evidence="6">Arrestin C-terminal-like domain-containing protein</fullName>
    </recommendedName>
</protein>
<evidence type="ECO:0000313" key="4">
    <source>
        <dbReference type="EMBL" id="ORE23101.1"/>
    </source>
</evidence>
<dbReference type="InterPro" id="IPR011022">
    <property type="entry name" value="Arrestin_C-like"/>
</dbReference>
<evidence type="ECO:0000259" key="3">
    <source>
        <dbReference type="Pfam" id="PF02752"/>
    </source>
</evidence>
<dbReference type="EMBL" id="KV921260">
    <property type="protein sequence ID" value="ORE23101.1"/>
    <property type="molecule type" value="Genomic_DNA"/>
</dbReference>
<gene>
    <name evidence="4" type="ORF">BCV71DRAFT_224090</name>
</gene>
<dbReference type="InterPro" id="IPR014752">
    <property type="entry name" value="Arrestin-like_C"/>
</dbReference>
<accession>A0A0A1P625</accession>
<dbReference type="Pfam" id="PF02752">
    <property type="entry name" value="Arrestin_C"/>
    <property type="match status" value="1"/>
</dbReference>
<dbReference type="PANTHER" id="PTHR11188">
    <property type="entry name" value="ARRESTIN DOMAIN CONTAINING PROTEIN"/>
    <property type="match status" value="1"/>
</dbReference>
<feature type="region of interest" description="Disordered" evidence="1">
    <location>
        <begin position="20"/>
        <end position="47"/>
    </location>
</feature>
<organism evidence="4 5">
    <name type="scientific">Rhizopus microsporus</name>
    <dbReference type="NCBI Taxonomy" id="58291"/>
    <lineage>
        <taxon>Eukaryota</taxon>
        <taxon>Fungi</taxon>
        <taxon>Fungi incertae sedis</taxon>
        <taxon>Mucoromycota</taxon>
        <taxon>Mucoromycotina</taxon>
        <taxon>Mucoromycetes</taxon>
        <taxon>Mucorales</taxon>
        <taxon>Mucorineae</taxon>
        <taxon>Rhizopodaceae</taxon>
        <taxon>Rhizopus</taxon>
    </lineage>
</organism>
<dbReference type="Gene3D" id="2.60.40.640">
    <property type="match status" value="2"/>
</dbReference>
<dbReference type="GO" id="GO:0005737">
    <property type="term" value="C:cytoplasm"/>
    <property type="evidence" value="ECO:0007669"/>
    <property type="project" value="TreeGrafter"/>
</dbReference>
<dbReference type="PANTHER" id="PTHR11188:SF17">
    <property type="entry name" value="FI21816P1"/>
    <property type="match status" value="1"/>
</dbReference>